<comment type="catalytic activity">
    <reaction evidence="3">
        <text>(S)-malate = fumarate + H2O</text>
        <dbReference type="Rhea" id="RHEA:12460"/>
        <dbReference type="ChEBI" id="CHEBI:15377"/>
        <dbReference type="ChEBI" id="CHEBI:15589"/>
        <dbReference type="ChEBI" id="CHEBI:29806"/>
        <dbReference type="EC" id="4.2.1.2"/>
    </reaction>
</comment>
<feature type="site" description="Important for catalytic activity" evidence="3">
    <location>
        <position position="334"/>
    </location>
</feature>
<dbReference type="Gene3D" id="1.20.200.10">
    <property type="entry name" value="Fumarase/aspartase (Central domain)"/>
    <property type="match status" value="1"/>
</dbReference>
<dbReference type="PANTHER" id="PTHR11444">
    <property type="entry name" value="ASPARTATEAMMONIA/ARGININOSUCCINATE/ADENYLOSUCCINATE LYASE"/>
    <property type="match status" value="1"/>
</dbReference>
<feature type="active site" description="Proton donor/acceptor" evidence="3">
    <location>
        <position position="191"/>
    </location>
</feature>
<sequence>MTAAHPTRTETDSFGPIAVPADRYWGAQTQRSFENFRIGTERMPLPLVRALALVKRAAALVNKELGELDPVLADAIAAAAQEVMEGRLDEHFPLVVWQTGSGTQSNMNVNEVIANRANEMLGTPLGAKKPVHPNDHVNRGQSSNDSFPTAMNIAAAREIAGRLLPALQHLHDTLAAKAQAFRDIVKIGRTHMQDATPVTLGQEFSGYAAQIEHGIARIKLALRELHPLAQGGTAVGTGLNAHPQFAERFAAKVAELTGQPFTSARNKFEALASHDAMVFAHGALTSVATGLFKIANDIRLLGSGPRSGLGELSLPENEPGSSIMPGKVNPTQAEAMTMVCAQVVGNDTTIAFAGSQGHLELNVFKPVIANAFLQSVRLLADAATSFADHCVAGIEPNRERIEELMRRSLMLVTALAPKIGYDQAAAIAKAAHKNGTTLREEAVKSGAVTEVEFDEIVNPRDMLGPH</sequence>
<evidence type="ECO:0000313" key="7">
    <source>
        <dbReference type="Proteomes" id="UP001321492"/>
    </source>
</evidence>
<dbReference type="EC" id="4.2.1.2" evidence="3"/>
<evidence type="ECO:0000313" key="6">
    <source>
        <dbReference type="EMBL" id="MDJ1158583.1"/>
    </source>
</evidence>
<dbReference type="NCBIfam" id="NF008909">
    <property type="entry name" value="PRK12273.1"/>
    <property type="match status" value="1"/>
</dbReference>
<dbReference type="CDD" id="cd01362">
    <property type="entry name" value="Fumarase_classII"/>
    <property type="match status" value="1"/>
</dbReference>
<keyword evidence="3" id="KW-0816">Tricarboxylic acid cycle</keyword>
<feature type="domain" description="Fumarase C C-terminal" evidence="5">
    <location>
        <begin position="411"/>
        <end position="463"/>
    </location>
</feature>
<proteinExistence type="inferred from homology"/>
<evidence type="ECO:0000256" key="2">
    <source>
        <dbReference type="ARBA" id="ARBA00023239"/>
    </source>
</evidence>
<feature type="binding site" evidence="3">
    <location>
        <begin position="327"/>
        <end position="329"/>
    </location>
    <ligand>
        <name>substrate</name>
    </ligand>
</feature>
<dbReference type="Pfam" id="PF00206">
    <property type="entry name" value="Lyase_1"/>
    <property type="match status" value="1"/>
</dbReference>
<evidence type="ECO:0000259" key="4">
    <source>
        <dbReference type="Pfam" id="PF00206"/>
    </source>
</evidence>
<comment type="miscellaneous">
    <text evidence="3">There are 2 substrate-binding sites: the catalytic A site, and the non-catalytic B site that may play a role in the transfer of substrate or product between the active site and the solvent. Alternatively, the B site may bind allosteric effectors.</text>
</comment>
<feature type="active site" evidence="3">
    <location>
        <position position="321"/>
    </location>
</feature>
<dbReference type="Pfam" id="PF10415">
    <property type="entry name" value="FumaraseC_C"/>
    <property type="match status" value="1"/>
</dbReference>
<comment type="subcellular location">
    <subcellularLocation>
        <location evidence="3">Cytoplasm</location>
    </subcellularLocation>
</comment>
<dbReference type="Proteomes" id="UP001321492">
    <property type="component" value="Unassembled WGS sequence"/>
</dbReference>
<feature type="binding site" evidence="3">
    <location>
        <begin position="142"/>
        <end position="144"/>
    </location>
    <ligand>
        <name>substrate</name>
    </ligand>
</feature>
<dbReference type="InterPro" id="IPR020557">
    <property type="entry name" value="Fumarate_lyase_CS"/>
</dbReference>
<dbReference type="InterPro" id="IPR018951">
    <property type="entry name" value="Fumarase_C_C"/>
</dbReference>
<dbReference type="GO" id="GO:0004333">
    <property type="term" value="F:fumarate hydratase activity"/>
    <property type="evidence" value="ECO:0007669"/>
    <property type="project" value="UniProtKB-EC"/>
</dbReference>
<dbReference type="Gene3D" id="1.10.275.10">
    <property type="entry name" value="Fumarase/aspartase (N-terminal domain)"/>
    <property type="match status" value="1"/>
</dbReference>
<organism evidence="6 7">
    <name type="scientific">Chelatococcus albus</name>
    <dbReference type="NCBI Taxonomy" id="3047466"/>
    <lineage>
        <taxon>Bacteria</taxon>
        <taxon>Pseudomonadati</taxon>
        <taxon>Pseudomonadota</taxon>
        <taxon>Alphaproteobacteria</taxon>
        <taxon>Hyphomicrobiales</taxon>
        <taxon>Chelatococcaceae</taxon>
        <taxon>Chelatococcus</taxon>
    </lineage>
</organism>
<keyword evidence="7" id="KW-1185">Reference proteome</keyword>
<dbReference type="Gene3D" id="1.10.40.30">
    <property type="entry name" value="Fumarase/aspartase (C-terminal domain)"/>
    <property type="match status" value="1"/>
</dbReference>
<dbReference type="PANTHER" id="PTHR11444:SF1">
    <property type="entry name" value="FUMARATE HYDRATASE, MITOCHONDRIAL"/>
    <property type="match status" value="1"/>
</dbReference>
<evidence type="ECO:0000256" key="3">
    <source>
        <dbReference type="HAMAP-Rule" id="MF_00743"/>
    </source>
</evidence>
<reference evidence="6 7" key="1">
    <citation type="submission" date="2023-05" db="EMBL/GenBank/DDBJ databases">
        <title>Chelatococcus sp. nov., a moderately thermophilic bacterium isolated from hot spring microbial mat.</title>
        <authorList>
            <person name="Hu C.-J."/>
            <person name="Li W.-J."/>
        </authorList>
    </citation>
    <scope>NUCLEOTIDE SEQUENCE [LARGE SCALE GENOMIC DNA]</scope>
    <source>
        <strain evidence="6 7">SYSU G07232</strain>
    </source>
</reference>
<evidence type="ECO:0000259" key="5">
    <source>
        <dbReference type="Pfam" id="PF10415"/>
    </source>
</evidence>
<feature type="domain" description="Fumarate lyase N-terminal" evidence="4">
    <location>
        <begin position="15"/>
        <end position="345"/>
    </location>
</feature>
<dbReference type="InterPro" id="IPR008948">
    <property type="entry name" value="L-Aspartase-like"/>
</dbReference>
<comment type="caution">
    <text evidence="6">The sequence shown here is derived from an EMBL/GenBank/DDBJ whole genome shotgun (WGS) entry which is preliminary data.</text>
</comment>
<dbReference type="EMBL" id="JASJEV010000005">
    <property type="protein sequence ID" value="MDJ1158583.1"/>
    <property type="molecule type" value="Genomic_DNA"/>
</dbReference>
<comment type="similarity">
    <text evidence="1 3">Belongs to the class-II fumarase/aspartase family. Fumarase subfamily.</text>
</comment>
<dbReference type="InterPro" id="IPR022761">
    <property type="entry name" value="Fumarate_lyase_N"/>
</dbReference>
<name>A0ABT7AGT2_9HYPH</name>
<feature type="binding site" evidence="3">
    <location>
        <position position="190"/>
    </location>
    <ligand>
        <name>substrate</name>
    </ligand>
</feature>
<accession>A0ABT7AGT2</accession>
<dbReference type="InterPro" id="IPR000362">
    <property type="entry name" value="Fumarate_lyase_fam"/>
</dbReference>
<dbReference type="PROSITE" id="PS00163">
    <property type="entry name" value="FUMARATE_LYASES"/>
    <property type="match status" value="1"/>
</dbReference>
<protein>
    <recommendedName>
        <fullName evidence="3">Fumarate hydratase class II</fullName>
        <shortName evidence="3">Fumarase C</shortName>
        <ecNumber evidence="3">4.2.1.2</ecNumber>
    </recommendedName>
    <alternativeName>
        <fullName evidence="3">Aerobic fumarase</fullName>
    </alternativeName>
    <alternativeName>
        <fullName evidence="3">Iron-independent fumarase</fullName>
    </alternativeName>
</protein>
<gene>
    <name evidence="3 6" type="primary">fumC</name>
    <name evidence="6" type="ORF">QNA08_10085</name>
</gene>
<comment type="subunit">
    <text evidence="3">Homotetramer.</text>
</comment>
<dbReference type="PRINTS" id="PR00149">
    <property type="entry name" value="FUMRATELYASE"/>
</dbReference>
<dbReference type="RefSeq" id="WP_283740568.1">
    <property type="nucleotide sequence ID" value="NZ_JASJEV010000005.1"/>
</dbReference>
<keyword evidence="3" id="KW-0963">Cytoplasm</keyword>
<feature type="binding site" evidence="3">
    <location>
        <begin position="101"/>
        <end position="103"/>
    </location>
    <ligand>
        <name>substrate</name>
    </ligand>
</feature>
<dbReference type="HAMAP" id="MF_00743">
    <property type="entry name" value="FumaraseC"/>
    <property type="match status" value="1"/>
</dbReference>
<evidence type="ECO:0000256" key="1">
    <source>
        <dbReference type="ARBA" id="ARBA00009084"/>
    </source>
</evidence>
<dbReference type="NCBIfam" id="TIGR00979">
    <property type="entry name" value="fumC_II"/>
    <property type="match status" value="1"/>
</dbReference>
<dbReference type="InterPro" id="IPR005677">
    <property type="entry name" value="Fum_hydII"/>
</dbReference>
<comment type="pathway">
    <text evidence="3">Carbohydrate metabolism; tricarboxylic acid cycle; (S)-malate from fumarate: step 1/1.</text>
</comment>
<feature type="binding site" evidence="3">
    <location>
        <position position="322"/>
    </location>
    <ligand>
        <name>substrate</name>
    </ligand>
</feature>
<dbReference type="InterPro" id="IPR024083">
    <property type="entry name" value="Fumarase/histidase_N"/>
</dbReference>
<keyword evidence="2 3" id="KW-0456">Lyase</keyword>
<dbReference type="PRINTS" id="PR00145">
    <property type="entry name" value="ARGSUCLYASE"/>
</dbReference>
<dbReference type="SUPFAM" id="SSF48557">
    <property type="entry name" value="L-aspartase-like"/>
    <property type="match status" value="1"/>
</dbReference>
<feature type="binding site" description="in site B" evidence="3">
    <location>
        <begin position="132"/>
        <end position="135"/>
    </location>
    <ligand>
        <name>substrate</name>
    </ligand>
</feature>
<comment type="function">
    <text evidence="3">Involved in the TCA cycle. Catalyzes the stereospecific interconversion of fumarate to L-malate.</text>
</comment>